<feature type="compositionally biased region" description="Basic and acidic residues" evidence="6">
    <location>
        <begin position="29"/>
        <end position="38"/>
    </location>
</feature>
<dbReference type="GO" id="GO:0004252">
    <property type="term" value="F:serine-type endopeptidase activity"/>
    <property type="evidence" value="ECO:0007669"/>
    <property type="project" value="UniProtKB-UniRule"/>
</dbReference>
<feature type="active site" description="Charge relay system" evidence="5">
    <location>
        <position position="868"/>
    </location>
</feature>
<dbReference type="Gene3D" id="3.40.50.200">
    <property type="entry name" value="Peptidase S8/S53 domain"/>
    <property type="match status" value="1"/>
</dbReference>
<organism evidence="8 9">
    <name type="scientific">Arthrobotrys musiformis</name>
    <dbReference type="NCBI Taxonomy" id="47236"/>
    <lineage>
        <taxon>Eukaryota</taxon>
        <taxon>Fungi</taxon>
        <taxon>Dikarya</taxon>
        <taxon>Ascomycota</taxon>
        <taxon>Pezizomycotina</taxon>
        <taxon>Orbiliomycetes</taxon>
        <taxon>Orbiliales</taxon>
        <taxon>Orbiliaceae</taxon>
        <taxon>Arthrobotrys</taxon>
    </lineage>
</organism>
<feature type="compositionally biased region" description="Polar residues" evidence="6">
    <location>
        <begin position="450"/>
        <end position="462"/>
    </location>
</feature>
<evidence type="ECO:0000313" key="9">
    <source>
        <dbReference type="Proteomes" id="UP001370758"/>
    </source>
</evidence>
<evidence type="ECO:0000256" key="5">
    <source>
        <dbReference type="PROSITE-ProRule" id="PRU01240"/>
    </source>
</evidence>
<evidence type="ECO:0000313" key="8">
    <source>
        <dbReference type="EMBL" id="KAK6495306.1"/>
    </source>
</evidence>
<gene>
    <name evidence="8" type="ORF">TWF481_003331</name>
</gene>
<dbReference type="AlphaFoldDB" id="A0AAV9VSH9"/>
<accession>A0AAV9VSH9</accession>
<dbReference type="SUPFAM" id="SSF52743">
    <property type="entry name" value="Subtilisin-like"/>
    <property type="match status" value="1"/>
</dbReference>
<dbReference type="InterPro" id="IPR036852">
    <property type="entry name" value="Peptidase_S8/S53_dom_sf"/>
</dbReference>
<dbReference type="EMBL" id="JAVHJL010000013">
    <property type="protein sequence ID" value="KAK6495306.1"/>
    <property type="molecule type" value="Genomic_DNA"/>
</dbReference>
<feature type="compositionally biased region" description="Polar residues" evidence="6">
    <location>
        <begin position="1"/>
        <end position="12"/>
    </location>
</feature>
<keyword evidence="4 5" id="KW-0720">Serine protease</keyword>
<dbReference type="InterPro" id="IPR000209">
    <property type="entry name" value="Peptidase_S8/S53_dom"/>
</dbReference>
<evidence type="ECO:0000256" key="2">
    <source>
        <dbReference type="ARBA" id="ARBA00022670"/>
    </source>
</evidence>
<feature type="active site" description="Charge relay system" evidence="5">
    <location>
        <position position="1061"/>
    </location>
</feature>
<feature type="active site" description="Charge relay system" evidence="5">
    <location>
        <position position="908"/>
    </location>
</feature>
<dbReference type="InterPro" id="IPR015500">
    <property type="entry name" value="Peptidase_S8_subtilisin-rel"/>
</dbReference>
<evidence type="ECO:0000259" key="7">
    <source>
        <dbReference type="Pfam" id="PF00082"/>
    </source>
</evidence>
<evidence type="ECO:0000256" key="6">
    <source>
        <dbReference type="SAM" id="MobiDB-lite"/>
    </source>
</evidence>
<dbReference type="PRINTS" id="PR00723">
    <property type="entry name" value="SUBTILISIN"/>
</dbReference>
<feature type="region of interest" description="Disordered" evidence="6">
    <location>
        <begin position="450"/>
        <end position="476"/>
    </location>
</feature>
<dbReference type="GO" id="GO:0006508">
    <property type="term" value="P:proteolysis"/>
    <property type="evidence" value="ECO:0007669"/>
    <property type="project" value="UniProtKB-KW"/>
</dbReference>
<keyword evidence="9" id="KW-1185">Reference proteome</keyword>
<feature type="region of interest" description="Disordered" evidence="6">
    <location>
        <begin position="1"/>
        <end position="64"/>
    </location>
</feature>
<dbReference type="PROSITE" id="PS51892">
    <property type="entry name" value="SUBTILASE"/>
    <property type="match status" value="1"/>
</dbReference>
<feature type="domain" description="Peptidase S8/S53" evidence="7">
    <location>
        <begin position="861"/>
        <end position="1076"/>
    </location>
</feature>
<protein>
    <recommendedName>
        <fullName evidence="7">Peptidase S8/S53 domain-containing protein</fullName>
    </recommendedName>
</protein>
<reference evidence="8 9" key="1">
    <citation type="submission" date="2023-08" db="EMBL/GenBank/DDBJ databases">
        <authorList>
            <person name="Palmer J.M."/>
        </authorList>
    </citation>
    <scope>NUCLEOTIDE SEQUENCE [LARGE SCALE GENOMIC DNA]</scope>
    <source>
        <strain evidence="8 9">TWF481</strain>
    </source>
</reference>
<keyword evidence="3 5" id="KW-0378">Hydrolase</keyword>
<dbReference type="Pfam" id="PF00082">
    <property type="entry name" value="Peptidase_S8"/>
    <property type="match status" value="1"/>
</dbReference>
<keyword evidence="2 5" id="KW-0645">Protease</keyword>
<dbReference type="InterPro" id="IPR051048">
    <property type="entry name" value="Peptidase_S8/S53_subtilisin"/>
</dbReference>
<evidence type="ECO:0000256" key="3">
    <source>
        <dbReference type="ARBA" id="ARBA00022801"/>
    </source>
</evidence>
<evidence type="ECO:0000256" key="4">
    <source>
        <dbReference type="ARBA" id="ARBA00022825"/>
    </source>
</evidence>
<name>A0AAV9VSH9_9PEZI</name>
<comment type="similarity">
    <text evidence="1 5">Belongs to the peptidase S8 family.</text>
</comment>
<dbReference type="PANTHER" id="PTHR43399:SF4">
    <property type="entry name" value="CELL WALL-ASSOCIATED PROTEASE"/>
    <property type="match status" value="1"/>
</dbReference>
<comment type="caution">
    <text evidence="8">The sequence shown here is derived from an EMBL/GenBank/DDBJ whole genome shotgun (WGS) entry which is preliminary data.</text>
</comment>
<dbReference type="PANTHER" id="PTHR43399">
    <property type="entry name" value="SUBTILISIN-RELATED"/>
    <property type="match status" value="1"/>
</dbReference>
<evidence type="ECO:0000256" key="1">
    <source>
        <dbReference type="ARBA" id="ARBA00011073"/>
    </source>
</evidence>
<sequence length="1167" mass="130295">MTSLLNKRNSGIGNAKAEKLILPASGQKPSRDSDKGYEESGGAEVYNKGKTTSTRSKKPSRHNVNLEQRCEAIWEGVEDGELSQNWDDLEQGQGGYEDIEKKTRSGQNFLHLLAEIMDIEPEPNEEDEFPQSWNGARPAAEEPSKRQINFFEHVVVRWPQMLGELNKSSETPLYLLLVSCPLLTFHALNIWVPEENYRRKDKDPLGDCCACTYIQKPTSSTPNQTASASGCRQIRISPAMFEACKFTEAEVGDTGRTEAYGKGVYCLNTLDTEKLEARNQKIKLALQQGVGLALETRIAKQGSRTRNGASKTPNPVADAFKFFAKMLDGPEYIFSIAGIDRGELTPPNLRTLKMLWKECQPGVFLESSDESKETLLYKAIKLYKTAHEQNLDSRFLCDFIEILIQTCPESIYAATPVPCGSTYGSSSPYNLLKSIEDKIRASVSLRSNSTSLDFRNSNSNSNPKRERMDPRNGSGPTIINGATKTIQGHHPTKGDIGRQGTQYYIAKTKNLIKTICIGGETSLDTGARRGAATQNLKGETEKTRLEKMAYLYGGVEEKQICLNLEEKTSRAIDVDYLEVLKQQDGEFESILEFVKLPGAPAREKDSDRELHKSSRAMKNSSNGDQYIKIFEWLKKEGVTKIFRVQVDEIGESLSFQTAPHSNFAIRSCLKPFDVEEFNWRKYDVCSETILEAAPNAKIVHLYSSGNTAVLRGWASPDGLCQLKKVSILLLDFAGAIAIDESYANFRLSVRQLSTLHISVDTLSDHDLADCTNYEQTLKDKIHEFLPSLAIDKIHFNYPTRGAHFRATTSTSYMRSSYTDTAPYFNSAVIYSPWISHLSNSQKFIRDSLGQLAQEDTITQPEVKVAILDDGITYGFHNELRETDRNCIKGKTYKKDGQPWIRNDIKRNHGTEMAACVQAVCPMAKFFIKRLEDNRRERNKSFVRSATEAIKEAIAEQVDIISMSWSFSPSSVDPEAESEFSDQVASAIKKNIIVMVALPDIYDPSESRKRYPACLENVIIVGSAGKYGLSSPESRINDKNCYLFPGEDVRLGDSEEPISGTSVSTALAAGFAALMIHFAKVQSAYSEIQSGGMGDQRSSRGPGASQKITFLFKKCGYNEGGSQAYWVRLDSSFMKDCPRSLLDIDKMKEFLDVKCTQLFDHVGPWSTS</sequence>
<dbReference type="Proteomes" id="UP001370758">
    <property type="component" value="Unassembled WGS sequence"/>
</dbReference>
<proteinExistence type="inferred from homology"/>